<feature type="transmembrane region" description="Helical" evidence="1">
    <location>
        <begin position="208"/>
        <end position="229"/>
    </location>
</feature>
<protein>
    <submittedName>
        <fullName evidence="2">Uncharacterized membrane protein, predicted cobalt tansporter CbtA</fullName>
    </submittedName>
</protein>
<organism evidence="2 3">
    <name type="scientific">Granulicella pectinivorans</name>
    <dbReference type="NCBI Taxonomy" id="474950"/>
    <lineage>
        <taxon>Bacteria</taxon>
        <taxon>Pseudomonadati</taxon>
        <taxon>Acidobacteriota</taxon>
        <taxon>Terriglobia</taxon>
        <taxon>Terriglobales</taxon>
        <taxon>Acidobacteriaceae</taxon>
        <taxon>Granulicella</taxon>
    </lineage>
</organism>
<keyword evidence="3" id="KW-1185">Reference proteome</keyword>
<evidence type="ECO:0000313" key="3">
    <source>
        <dbReference type="Proteomes" id="UP000199024"/>
    </source>
</evidence>
<dbReference type="OrthoDB" id="6851830at2"/>
<dbReference type="STRING" id="474950.SAMN05421771_3329"/>
<sequence>MTRSLLIRGMVVGVLAGLLVFLAARVLGEPQVDRAIAFEAAADEAKGEAAEPEVVSRHVQKTFGLLTAAVLYGSSLGGIFGLVFAYAHGRFGPRRPRALAALLAVAGFVTVSFVPSLKYPADPPAVGNPETIGVRTTAFFLMIAISILGMVLATKVSRVAARRFGAWNAGLVGAAFYVGLVGVVGYFLPTIDEVPVGFPADLLWRFRLASWALQVVLWGAIGLLFGWLTERDARWSGAMV</sequence>
<proteinExistence type="predicted"/>
<dbReference type="InterPro" id="IPR012666">
    <property type="entry name" value="CbtA_put"/>
</dbReference>
<feature type="transmembrane region" description="Helical" evidence="1">
    <location>
        <begin position="166"/>
        <end position="188"/>
    </location>
</feature>
<feature type="transmembrane region" description="Helical" evidence="1">
    <location>
        <begin position="98"/>
        <end position="117"/>
    </location>
</feature>
<evidence type="ECO:0000256" key="1">
    <source>
        <dbReference type="SAM" id="Phobius"/>
    </source>
</evidence>
<dbReference type="EMBL" id="FOZL01000001">
    <property type="protein sequence ID" value="SFS18059.1"/>
    <property type="molecule type" value="Genomic_DNA"/>
</dbReference>
<accession>A0A1I6MQT1</accession>
<name>A0A1I6MQT1_9BACT</name>
<feature type="transmembrane region" description="Helical" evidence="1">
    <location>
        <begin position="137"/>
        <end position="154"/>
    </location>
</feature>
<reference evidence="2 3" key="1">
    <citation type="submission" date="2016-10" db="EMBL/GenBank/DDBJ databases">
        <authorList>
            <person name="de Groot N.N."/>
        </authorList>
    </citation>
    <scope>NUCLEOTIDE SEQUENCE [LARGE SCALE GENOMIC DNA]</scope>
    <source>
        <strain evidence="2 3">DSM 21001</strain>
    </source>
</reference>
<keyword evidence="1" id="KW-0812">Transmembrane</keyword>
<gene>
    <name evidence="2" type="ORF">SAMN05421771_3329</name>
</gene>
<feature type="transmembrane region" description="Helical" evidence="1">
    <location>
        <begin position="63"/>
        <end position="86"/>
    </location>
</feature>
<keyword evidence="1" id="KW-0472">Membrane</keyword>
<dbReference type="Proteomes" id="UP000199024">
    <property type="component" value="Unassembled WGS sequence"/>
</dbReference>
<evidence type="ECO:0000313" key="2">
    <source>
        <dbReference type="EMBL" id="SFS18059.1"/>
    </source>
</evidence>
<keyword evidence="1" id="KW-1133">Transmembrane helix</keyword>
<dbReference type="Pfam" id="PF09490">
    <property type="entry name" value="CbtA"/>
    <property type="match status" value="1"/>
</dbReference>
<dbReference type="RefSeq" id="WP_089840765.1">
    <property type="nucleotide sequence ID" value="NZ_FOZL01000001.1"/>
</dbReference>
<dbReference type="AlphaFoldDB" id="A0A1I6MQT1"/>